<protein>
    <recommendedName>
        <fullName evidence="5">DUF3618 domain-containing protein</fullName>
    </recommendedName>
</protein>
<feature type="transmembrane region" description="Helical" evidence="2">
    <location>
        <begin position="88"/>
        <end position="104"/>
    </location>
</feature>
<organism evidence="3 4">
    <name type="scientific">Streptomyces aurantiacus JA 4570</name>
    <dbReference type="NCBI Taxonomy" id="1286094"/>
    <lineage>
        <taxon>Bacteria</taxon>
        <taxon>Bacillati</taxon>
        <taxon>Actinomycetota</taxon>
        <taxon>Actinomycetes</taxon>
        <taxon>Kitasatosporales</taxon>
        <taxon>Streptomycetaceae</taxon>
        <taxon>Streptomyces</taxon>
        <taxon>Streptomyces aurantiacus group</taxon>
    </lineage>
</organism>
<keyword evidence="2" id="KW-1133">Transmembrane helix</keyword>
<feature type="compositionally biased region" description="Basic and acidic residues" evidence="1">
    <location>
        <begin position="16"/>
        <end position="25"/>
    </location>
</feature>
<accession>S3ZER8</accession>
<evidence type="ECO:0008006" key="5">
    <source>
        <dbReference type="Google" id="ProtNLM"/>
    </source>
</evidence>
<keyword evidence="2" id="KW-0472">Membrane</keyword>
<feature type="region of interest" description="Disordered" evidence="1">
    <location>
        <begin position="1"/>
        <end position="27"/>
    </location>
</feature>
<keyword evidence="2" id="KW-0812">Transmembrane</keyword>
<name>S3ZER8_9ACTN</name>
<dbReference type="AlphaFoldDB" id="S3ZER8"/>
<keyword evidence="4" id="KW-1185">Reference proteome</keyword>
<dbReference type="RefSeq" id="WP_016643902.1">
    <property type="nucleotide sequence ID" value="NZ_AOPZ01000337.1"/>
</dbReference>
<comment type="caution">
    <text evidence="3">The sequence shown here is derived from an EMBL/GenBank/DDBJ whole genome shotgun (WGS) entry which is preliminary data.</text>
</comment>
<dbReference type="PATRIC" id="fig|1286094.4.peg.5706"/>
<dbReference type="Proteomes" id="UP000014629">
    <property type="component" value="Unassembled WGS sequence"/>
</dbReference>
<reference evidence="3 4" key="1">
    <citation type="submission" date="2013-02" db="EMBL/GenBank/DDBJ databases">
        <title>Draft Genome Sequence of Streptomyces aurantiacus, Which Produces Setomimycin.</title>
        <authorList>
            <person name="Gruening B.A."/>
            <person name="Praeg A."/>
            <person name="Erxleben A."/>
            <person name="Guenther S."/>
            <person name="Mueller M."/>
        </authorList>
    </citation>
    <scope>NUCLEOTIDE SEQUENCE [LARGE SCALE GENOMIC DNA]</scope>
    <source>
        <strain evidence="3 4">JA 4570</strain>
    </source>
</reference>
<gene>
    <name evidence="3" type="ORF">STRAU_5781</name>
</gene>
<evidence type="ECO:0000313" key="3">
    <source>
        <dbReference type="EMBL" id="EPH41129.1"/>
    </source>
</evidence>
<dbReference type="EMBL" id="AOPZ01000337">
    <property type="protein sequence ID" value="EPH41129.1"/>
    <property type="molecule type" value="Genomic_DNA"/>
</dbReference>
<dbReference type="OrthoDB" id="9947038at2"/>
<evidence type="ECO:0000313" key="4">
    <source>
        <dbReference type="Proteomes" id="UP000014629"/>
    </source>
</evidence>
<evidence type="ECO:0000256" key="1">
    <source>
        <dbReference type="SAM" id="MobiDB-lite"/>
    </source>
</evidence>
<evidence type="ECO:0000256" key="2">
    <source>
        <dbReference type="SAM" id="Phobius"/>
    </source>
</evidence>
<proteinExistence type="predicted"/>
<sequence>MTQRTHHSKSPAIPEGLRKQAEETKQGLGRTVDALAAATTDVKAKAAHTTDQAKAMASQAGDILQEQTPELLRQKAGQGAEAARNNRMLLLVTAAGATALWLVLRRKEK</sequence>